<dbReference type="AlphaFoldDB" id="A0A9D4IBD2"/>
<comment type="caution">
    <text evidence="1">The sequence shown here is derived from an EMBL/GenBank/DDBJ whole genome shotgun (WGS) entry which is preliminary data.</text>
</comment>
<evidence type="ECO:0000313" key="2">
    <source>
        <dbReference type="Proteomes" id="UP000828390"/>
    </source>
</evidence>
<keyword evidence="2" id="KW-1185">Reference proteome</keyword>
<accession>A0A9D4IBD2</accession>
<dbReference type="Proteomes" id="UP000828390">
    <property type="component" value="Unassembled WGS sequence"/>
</dbReference>
<protein>
    <submittedName>
        <fullName evidence="1">Uncharacterized protein</fullName>
    </submittedName>
</protein>
<gene>
    <name evidence="1" type="ORF">DPMN_188472</name>
</gene>
<reference evidence="1" key="2">
    <citation type="submission" date="2020-11" db="EMBL/GenBank/DDBJ databases">
        <authorList>
            <person name="McCartney M.A."/>
            <person name="Auch B."/>
            <person name="Kono T."/>
            <person name="Mallez S."/>
            <person name="Becker A."/>
            <person name="Gohl D.M."/>
            <person name="Silverstein K.A.T."/>
            <person name="Koren S."/>
            <person name="Bechman K.B."/>
            <person name="Herman A."/>
            <person name="Abrahante J.E."/>
            <person name="Garbe J."/>
        </authorList>
    </citation>
    <scope>NUCLEOTIDE SEQUENCE</scope>
    <source>
        <strain evidence="1">Duluth1</strain>
        <tissue evidence="1">Whole animal</tissue>
    </source>
</reference>
<dbReference type="EMBL" id="JAIWYP010000010">
    <property type="protein sequence ID" value="KAH3753822.1"/>
    <property type="molecule type" value="Genomic_DNA"/>
</dbReference>
<reference evidence="1" key="1">
    <citation type="journal article" date="2019" name="bioRxiv">
        <title>The Genome of the Zebra Mussel, Dreissena polymorpha: A Resource for Invasive Species Research.</title>
        <authorList>
            <person name="McCartney M.A."/>
            <person name="Auch B."/>
            <person name="Kono T."/>
            <person name="Mallez S."/>
            <person name="Zhang Y."/>
            <person name="Obille A."/>
            <person name="Becker A."/>
            <person name="Abrahante J.E."/>
            <person name="Garbe J."/>
            <person name="Badalamenti J.P."/>
            <person name="Herman A."/>
            <person name="Mangelson H."/>
            <person name="Liachko I."/>
            <person name="Sullivan S."/>
            <person name="Sone E.D."/>
            <person name="Koren S."/>
            <person name="Silverstein K.A.T."/>
            <person name="Beckman K.B."/>
            <person name="Gohl D.M."/>
        </authorList>
    </citation>
    <scope>NUCLEOTIDE SEQUENCE</scope>
    <source>
        <strain evidence="1">Duluth1</strain>
        <tissue evidence="1">Whole animal</tissue>
    </source>
</reference>
<organism evidence="1 2">
    <name type="scientific">Dreissena polymorpha</name>
    <name type="common">Zebra mussel</name>
    <name type="synonym">Mytilus polymorpha</name>
    <dbReference type="NCBI Taxonomy" id="45954"/>
    <lineage>
        <taxon>Eukaryota</taxon>
        <taxon>Metazoa</taxon>
        <taxon>Spiralia</taxon>
        <taxon>Lophotrochozoa</taxon>
        <taxon>Mollusca</taxon>
        <taxon>Bivalvia</taxon>
        <taxon>Autobranchia</taxon>
        <taxon>Heteroconchia</taxon>
        <taxon>Euheterodonta</taxon>
        <taxon>Imparidentia</taxon>
        <taxon>Neoheterodontei</taxon>
        <taxon>Myida</taxon>
        <taxon>Dreissenoidea</taxon>
        <taxon>Dreissenidae</taxon>
        <taxon>Dreissena</taxon>
    </lineage>
</organism>
<evidence type="ECO:0000313" key="1">
    <source>
        <dbReference type="EMBL" id="KAH3753822.1"/>
    </source>
</evidence>
<name>A0A9D4IBD2_DREPO</name>
<sequence length="84" mass="9670">MKVQALISNGVLWFLLKRQQAEETVLGYKESGYIGFKQGDTLILLNNREPRDKTSSCNVNGGVITLFRYTKIFPSAYLTYDWIF</sequence>
<proteinExistence type="predicted"/>